<dbReference type="NCBIfam" id="NF011405">
    <property type="entry name" value="PRK14830.1"/>
    <property type="match status" value="1"/>
</dbReference>
<keyword evidence="1 2" id="KW-0808">Transferase</keyword>
<evidence type="ECO:0000313" key="3">
    <source>
        <dbReference type="EMBL" id="SFL14508.1"/>
    </source>
</evidence>
<dbReference type="PANTHER" id="PTHR10291">
    <property type="entry name" value="DEHYDRODOLICHYL DIPHOSPHATE SYNTHASE FAMILY MEMBER"/>
    <property type="match status" value="1"/>
</dbReference>
<dbReference type="Pfam" id="PF01255">
    <property type="entry name" value="Prenyltransf"/>
    <property type="match status" value="1"/>
</dbReference>
<dbReference type="SUPFAM" id="SSF64005">
    <property type="entry name" value="Undecaprenyl diphosphate synthase"/>
    <property type="match status" value="1"/>
</dbReference>
<organism evidence="3 4">
    <name type="scientific">Halanaerobium salsuginis</name>
    <dbReference type="NCBI Taxonomy" id="29563"/>
    <lineage>
        <taxon>Bacteria</taxon>
        <taxon>Bacillati</taxon>
        <taxon>Bacillota</taxon>
        <taxon>Clostridia</taxon>
        <taxon>Halanaerobiales</taxon>
        <taxon>Halanaerobiaceae</taxon>
        <taxon>Halanaerobium</taxon>
    </lineage>
</organism>
<feature type="binding site" evidence="2">
    <location>
        <position position="17"/>
    </location>
    <ligand>
        <name>substrate</name>
    </ligand>
</feature>
<feature type="active site" description="Proton acceptor" evidence="2">
    <location>
        <position position="60"/>
    </location>
</feature>
<dbReference type="GO" id="GO:0045547">
    <property type="term" value="F:ditrans,polycis-polyprenyl diphosphate synthase [(2E,6E)-farnesyl diphosphate specific] activity"/>
    <property type="evidence" value="ECO:0007669"/>
    <property type="project" value="TreeGrafter"/>
</dbReference>
<proteinExistence type="inferred from homology"/>
<dbReference type="InterPro" id="IPR001441">
    <property type="entry name" value="UPP_synth-like"/>
</dbReference>
<dbReference type="InterPro" id="IPR036424">
    <property type="entry name" value="UPP_synth-like_sf"/>
</dbReference>
<dbReference type="EC" id="2.5.1.-" evidence="2"/>
<dbReference type="RefSeq" id="WP_089858526.1">
    <property type="nucleotide sequence ID" value="NZ_FOTI01000002.1"/>
</dbReference>
<dbReference type="NCBIfam" id="TIGR00055">
    <property type="entry name" value="uppS"/>
    <property type="match status" value="1"/>
</dbReference>
<comment type="subunit">
    <text evidence="2">Homodimer.</text>
</comment>
<comment type="similarity">
    <text evidence="2">Belongs to the UPP synthase family.</text>
</comment>
<protein>
    <recommendedName>
        <fullName evidence="2">Isoprenyl transferase</fullName>
        <ecNumber evidence="2">2.5.1.-</ecNumber>
    </recommendedName>
</protein>
<dbReference type="CDD" id="cd00475">
    <property type="entry name" value="Cis_IPPS"/>
    <property type="match status" value="1"/>
</dbReference>
<comment type="function">
    <text evidence="2">Catalyzes the condensation of isopentenyl diphosphate (IPP) with allylic pyrophosphates generating different type of terpenoids.</text>
</comment>
<dbReference type="EMBL" id="FOTI01000002">
    <property type="protein sequence ID" value="SFL14508.1"/>
    <property type="molecule type" value="Genomic_DNA"/>
</dbReference>
<comment type="cofactor">
    <cofactor evidence="2">
        <name>Mg(2+)</name>
        <dbReference type="ChEBI" id="CHEBI:18420"/>
    </cofactor>
    <text evidence="2">Binds 2 magnesium ions per subunit.</text>
</comment>
<feature type="active site" evidence="2">
    <location>
        <position position="12"/>
    </location>
</feature>
<gene>
    <name evidence="3" type="ORF">SAMN02983006_00297</name>
</gene>
<keyword evidence="2" id="KW-0479">Metal-binding</keyword>
<evidence type="ECO:0000256" key="1">
    <source>
        <dbReference type="ARBA" id="ARBA00022679"/>
    </source>
</evidence>
<name>A0A1I4F965_9FIRM</name>
<accession>A0A1I4F965</accession>
<feature type="binding site" evidence="2">
    <location>
        <begin position="13"/>
        <end position="16"/>
    </location>
    <ligand>
        <name>substrate</name>
    </ligand>
</feature>
<dbReference type="AlphaFoldDB" id="A0A1I4F965"/>
<reference evidence="3 4" key="1">
    <citation type="submission" date="2016-10" db="EMBL/GenBank/DDBJ databases">
        <authorList>
            <person name="de Groot N.N."/>
        </authorList>
    </citation>
    <scope>NUCLEOTIDE SEQUENCE [LARGE SCALE GENOMIC DNA]</scope>
    <source>
        <strain evidence="3 4">ATCC 51327</strain>
    </source>
</reference>
<evidence type="ECO:0000256" key="2">
    <source>
        <dbReference type="HAMAP-Rule" id="MF_01139"/>
    </source>
</evidence>
<feature type="binding site" evidence="2">
    <location>
        <position position="29"/>
    </location>
    <ligand>
        <name>substrate</name>
    </ligand>
</feature>
<keyword evidence="2" id="KW-0460">Magnesium</keyword>
<dbReference type="STRING" id="29563.SAMN02983006_00297"/>
<dbReference type="OrthoDB" id="4191603at2"/>
<feature type="binding site" evidence="2">
    <location>
        <begin position="186"/>
        <end position="188"/>
    </location>
    <ligand>
        <name>substrate</name>
    </ligand>
</feature>
<feature type="binding site" evidence="2">
    <location>
        <begin position="57"/>
        <end position="59"/>
    </location>
    <ligand>
        <name>substrate</name>
    </ligand>
</feature>
<feature type="binding site" evidence="2">
    <location>
        <position position="61"/>
    </location>
    <ligand>
        <name>substrate</name>
    </ligand>
</feature>
<dbReference type="PANTHER" id="PTHR10291:SF0">
    <property type="entry name" value="DEHYDRODOLICHYL DIPHOSPHATE SYNTHASE 2"/>
    <property type="match status" value="1"/>
</dbReference>
<feature type="binding site" evidence="2">
    <location>
        <position position="180"/>
    </location>
    <ligand>
        <name>substrate</name>
    </ligand>
</feature>
<dbReference type="GO" id="GO:0016094">
    <property type="term" value="P:polyprenol biosynthetic process"/>
    <property type="evidence" value="ECO:0007669"/>
    <property type="project" value="TreeGrafter"/>
</dbReference>
<dbReference type="Gene3D" id="3.40.1180.10">
    <property type="entry name" value="Decaprenyl diphosphate synthase-like"/>
    <property type="match status" value="1"/>
</dbReference>
<keyword evidence="4" id="KW-1185">Reference proteome</keyword>
<dbReference type="PROSITE" id="PS01066">
    <property type="entry name" value="UPP_SYNTHASE"/>
    <property type="match status" value="1"/>
</dbReference>
<dbReference type="FunFam" id="3.40.1180.10:FF:000001">
    <property type="entry name" value="(2E,6E)-farnesyl-diphosphate-specific ditrans,polycis-undecaprenyl-diphosphate synthase"/>
    <property type="match status" value="1"/>
</dbReference>
<dbReference type="InterPro" id="IPR018520">
    <property type="entry name" value="UPP_synth-like_CS"/>
</dbReference>
<feature type="binding site" evidence="2">
    <location>
        <position position="12"/>
    </location>
    <ligand>
        <name>Mg(2+)</name>
        <dbReference type="ChEBI" id="CHEBI:18420"/>
    </ligand>
</feature>
<dbReference type="Proteomes" id="UP000199006">
    <property type="component" value="Unassembled WGS sequence"/>
</dbReference>
<dbReference type="GO" id="GO:0000287">
    <property type="term" value="F:magnesium ion binding"/>
    <property type="evidence" value="ECO:0007669"/>
    <property type="project" value="UniProtKB-UniRule"/>
</dbReference>
<feature type="binding site" evidence="2">
    <location>
        <position position="63"/>
    </location>
    <ligand>
        <name>substrate</name>
    </ligand>
</feature>
<feature type="binding site" evidence="2">
    <location>
        <position position="25"/>
    </location>
    <ligand>
        <name>substrate</name>
    </ligand>
</feature>
<feature type="binding site" evidence="2">
    <location>
        <position position="199"/>
    </location>
    <ligand>
        <name>Mg(2+)</name>
        <dbReference type="ChEBI" id="CHEBI:18420"/>
    </ligand>
</feature>
<sequence length="239" mass="27318">MYLPKHVAIIMDGNGRWAQQKQLPRREGHKAGVKTLKKIVKYAAQIELKMLTVYAFSTENWKRPQAEVSFLLALMRRTLQEEVSDLLANNVKVNFVGRKNALTKKLIDEIEEIEAKSSSNDGLTLNIAFNYGGRAEIIDAVKQISADSQAGKISAEQIDEITFAKYLYNSDLKEVELMIRTGGDQRLSNFLLWQSAYAELYFTEKFWPDFTENDFNQAIIDFRARERRFGGLNASDNHA</sequence>
<dbReference type="HAMAP" id="MF_01139">
    <property type="entry name" value="ISPT"/>
    <property type="match status" value="1"/>
</dbReference>
<evidence type="ECO:0000313" key="4">
    <source>
        <dbReference type="Proteomes" id="UP000199006"/>
    </source>
</evidence>